<keyword evidence="5" id="KW-1185">Reference proteome</keyword>
<dbReference type="Gene3D" id="2.60.120.920">
    <property type="match status" value="1"/>
</dbReference>
<dbReference type="Proteomes" id="UP000887568">
    <property type="component" value="Unplaced"/>
</dbReference>
<dbReference type="Pfam" id="PF00622">
    <property type="entry name" value="SPRY"/>
    <property type="match status" value="1"/>
</dbReference>
<dbReference type="CDD" id="cd12884">
    <property type="entry name" value="SPRY_hnRNP"/>
    <property type="match status" value="1"/>
</dbReference>
<dbReference type="InterPro" id="IPR001870">
    <property type="entry name" value="B30.2/SPRY"/>
</dbReference>
<evidence type="ECO:0000313" key="5">
    <source>
        <dbReference type="Proteomes" id="UP000887568"/>
    </source>
</evidence>
<dbReference type="RefSeq" id="XP_038065957.1">
    <property type="nucleotide sequence ID" value="XM_038210029.1"/>
</dbReference>
<comment type="subcellular location">
    <subcellularLocation>
        <location evidence="1">Nucleus</location>
    </subcellularLocation>
</comment>
<dbReference type="InterPro" id="IPR035778">
    <property type="entry name" value="SPRY_hnRNP_U"/>
</dbReference>
<proteinExistence type="predicted"/>
<evidence type="ECO:0000256" key="2">
    <source>
        <dbReference type="ARBA" id="ARBA00023242"/>
    </source>
</evidence>
<dbReference type="OrthoDB" id="445357at2759"/>
<dbReference type="PANTHER" id="PTHR12381:SF56">
    <property type="entry name" value="B30.2_SPRY DOMAIN-CONTAINING PROTEIN-RELATED"/>
    <property type="match status" value="1"/>
</dbReference>
<dbReference type="PROSITE" id="PS50188">
    <property type="entry name" value="B302_SPRY"/>
    <property type="match status" value="1"/>
</dbReference>
<dbReference type="InterPro" id="IPR013320">
    <property type="entry name" value="ConA-like_dom_sf"/>
</dbReference>
<dbReference type="SUPFAM" id="SSF52540">
    <property type="entry name" value="P-loop containing nucleoside triphosphate hydrolases"/>
    <property type="match status" value="1"/>
</dbReference>
<evidence type="ECO:0000259" key="3">
    <source>
        <dbReference type="PROSITE" id="PS50188"/>
    </source>
</evidence>
<evidence type="ECO:0000313" key="4">
    <source>
        <dbReference type="EnsemblMetazoa" id="XP_038065957.1"/>
    </source>
</evidence>
<dbReference type="Pfam" id="PF13671">
    <property type="entry name" value="AAA_33"/>
    <property type="match status" value="1"/>
</dbReference>
<dbReference type="GO" id="GO:0003723">
    <property type="term" value="F:RNA binding"/>
    <property type="evidence" value="ECO:0007669"/>
    <property type="project" value="TreeGrafter"/>
</dbReference>
<dbReference type="Gene3D" id="3.40.50.300">
    <property type="entry name" value="P-loop containing nucleotide triphosphate hydrolases"/>
    <property type="match status" value="1"/>
</dbReference>
<dbReference type="EnsemblMetazoa" id="XM_038210029.1">
    <property type="protein sequence ID" value="XP_038065957.1"/>
    <property type="gene ID" value="LOC119736035"/>
</dbReference>
<dbReference type="InterPro" id="IPR027417">
    <property type="entry name" value="P-loop_NTPase"/>
</dbReference>
<name>A0A914AQC2_PATMI</name>
<dbReference type="AlphaFoldDB" id="A0A914AQC2"/>
<organism evidence="4 5">
    <name type="scientific">Patiria miniata</name>
    <name type="common">Bat star</name>
    <name type="synonym">Asterina miniata</name>
    <dbReference type="NCBI Taxonomy" id="46514"/>
    <lineage>
        <taxon>Eukaryota</taxon>
        <taxon>Metazoa</taxon>
        <taxon>Echinodermata</taxon>
        <taxon>Eleutherozoa</taxon>
        <taxon>Asterozoa</taxon>
        <taxon>Asteroidea</taxon>
        <taxon>Valvatacea</taxon>
        <taxon>Valvatida</taxon>
        <taxon>Asterinidae</taxon>
        <taxon>Patiria</taxon>
    </lineage>
</organism>
<dbReference type="SMART" id="SM00449">
    <property type="entry name" value="SPRY"/>
    <property type="match status" value="1"/>
</dbReference>
<sequence length="441" mass="49554">MFILVCLDPGRQFSIIGLQVVRSGGWFTSNMNNPRVGASGNATVCMLSKYISDLNVTVTDGGFSAQPLCTEGFAFLWGGVKATHGVNKGKVCFQVKLEKHLDVRHLPPDETSPHIIRVGWSTDAASLQLGEDEFSYGYGGTAKFSTRGTFRDYGVTFRAGDVITACLDYDSDKPIFSYWKNREYIGPVVDVVDSLAGKALFPHLLLKNTAVTVNFGQRAQPYIPVPAGFTLIGALPVGDRVPGPLAPATKAGCEILMMIGLPGAGKSVWVEKYRREHPEKKYYILGTNSIMDKMKVMGLRRDRNYNERWEKLFQTANDCLNRFFEKAASHNRNFILDQTNVYSSARERKMRPFQGFVRKAIVVVPTDEEYRSRITKRSLEEGKMVPDRDVLKMKANFRLPVEGSLFRQVIFVELGRAAAEQLVRRYNRDGAQAKYSWDPWD</sequence>
<dbReference type="InterPro" id="IPR003877">
    <property type="entry name" value="SPRY_dom"/>
</dbReference>
<accession>A0A914AQC2</accession>
<dbReference type="OMA" id="NYNERWE"/>
<keyword evidence="2" id="KW-0539">Nucleus</keyword>
<dbReference type="PANTHER" id="PTHR12381">
    <property type="entry name" value="HETEROGENEOUS NUCLEAR RIBONUCLEOPROTEIN U FAMILY MEMBER"/>
    <property type="match status" value="1"/>
</dbReference>
<dbReference type="SUPFAM" id="SSF49899">
    <property type="entry name" value="Concanavalin A-like lectins/glucanases"/>
    <property type="match status" value="1"/>
</dbReference>
<evidence type="ECO:0000256" key="1">
    <source>
        <dbReference type="ARBA" id="ARBA00004123"/>
    </source>
</evidence>
<dbReference type="GO" id="GO:0005634">
    <property type="term" value="C:nucleus"/>
    <property type="evidence" value="ECO:0007669"/>
    <property type="project" value="UniProtKB-SubCell"/>
</dbReference>
<dbReference type="InterPro" id="IPR043136">
    <property type="entry name" value="B30.2/SPRY_sf"/>
</dbReference>
<protein>
    <recommendedName>
        <fullName evidence="3">B30.2/SPRY domain-containing protein</fullName>
    </recommendedName>
</protein>
<reference evidence="4" key="1">
    <citation type="submission" date="2022-11" db="UniProtKB">
        <authorList>
            <consortium name="EnsemblMetazoa"/>
        </authorList>
    </citation>
    <scope>IDENTIFICATION</scope>
</reference>
<dbReference type="GO" id="GO:0000380">
    <property type="term" value="P:alternative mRNA splicing, via spliceosome"/>
    <property type="evidence" value="ECO:0007669"/>
    <property type="project" value="TreeGrafter"/>
</dbReference>
<dbReference type="GeneID" id="119736035"/>
<feature type="domain" description="B30.2/SPRY" evidence="3">
    <location>
        <begin position="18"/>
        <end position="220"/>
    </location>
</feature>